<evidence type="ECO:0000313" key="6">
    <source>
        <dbReference type="EMBL" id="QLH07824.1"/>
    </source>
</evidence>
<keyword evidence="2 5" id="KW-0812">Transmembrane</keyword>
<dbReference type="GeneID" id="56066458"/>
<evidence type="ECO:0000256" key="4">
    <source>
        <dbReference type="ARBA" id="ARBA00023136"/>
    </source>
</evidence>
<feature type="transmembrane region" description="Helical" evidence="5">
    <location>
        <begin position="261"/>
        <end position="281"/>
    </location>
</feature>
<dbReference type="KEGG" id="nue:C5F50_00330"/>
<feature type="transmembrane region" description="Helical" evidence="5">
    <location>
        <begin position="297"/>
        <end position="317"/>
    </location>
</feature>
<dbReference type="Pfam" id="PF03699">
    <property type="entry name" value="UPF0182"/>
    <property type="match status" value="1"/>
</dbReference>
<dbReference type="PANTHER" id="PTHR39344:SF1">
    <property type="entry name" value="UPF0182 PROTEIN SLL1060"/>
    <property type="match status" value="1"/>
</dbReference>
<protein>
    <submittedName>
        <fullName evidence="6">Uncharacterized protein</fullName>
    </submittedName>
</protein>
<keyword evidence="1" id="KW-1003">Cell membrane</keyword>
<keyword evidence="7" id="KW-1185">Reference proteome</keyword>
<feature type="transmembrane region" description="Helical" evidence="5">
    <location>
        <begin position="128"/>
        <end position="148"/>
    </location>
</feature>
<evidence type="ECO:0000256" key="1">
    <source>
        <dbReference type="ARBA" id="ARBA00022475"/>
    </source>
</evidence>
<dbReference type="Proteomes" id="UP000509478">
    <property type="component" value="Chromosome"/>
</dbReference>
<feature type="transmembrane region" description="Helical" evidence="5">
    <location>
        <begin position="183"/>
        <end position="208"/>
    </location>
</feature>
<sequence>MYSASTDKQAPPPDAGKFIRLGIVVIIGIVIFAMVGNQAVILSMNFTEFGDQFSKPLYYTLVSTIILSAIALVRVNISARSSIFWYAIRTAIGFIGSGGQQSISNNISHFKEYNLSPIQFVIWQITKILLFGAFFANIMFGFASVSFIDGNYLGVENLPKLFSLPFVTPENNPNFAAENVVPMIPALVILIPPLLAAIGLRLVLYVGIHRIIDVITSFLHDSNDGKPRYLNYVSTIEGIIGIGIIWAGFNLFFTDQIDYNTRYVIGGTLLIGFALIAFSVVDRIRARVLTHMFKRDVYIRILSIIAIAIIVAGVVSVNNSIADAKKIEFLGPYTAQQIGVNRYLGELNNVQENIHDVRLTSVSANNIKNYVNQHSDVLDVIRVWDWEAAFAKLKPEIGLIPYVDFEDNDILRFNNTLYWTASMKPILPTSVSLENRWYNEHLVYTHVPNGFLTLEATDGQIVDSGEFFKQREIYYGEGGLFEQTWSGYPNSRGSASAELGGVSYSGIGGLDVSPPLSWIFEPNFLLSFPAESVHIMRYKDVHDRMETLYPYFLYDLFGKELDSLPVTDGTNSYWLIPLIIGFDTFDVPWSVGNPYLRLVGYALVDTYNGDIQLLKTGDDFFSEMFASQYSEQFKPMPEWLEEQIRYPVELFNWKTEMYNIYHVTNVETFIQANEFYEIPRGLDTYYVEAKPPGFAQTEFLGLLSLELRGSQGRNLAGYMVVENDLTNLGNLQFYEVPLNSTTKLIGPTAVREALDRDPEFAQLKTLLRNPRIGDNILYRVGDHDIYFIPVYTAGAGGVVAQLGTIAAVGAAFNGEYFVGLGETQEKAFEAYLKKVSGVAPTVTTADDNYVELVRSDRISIIKSVFEENNITVSEPTSIQIPLSFNEGELFFFTEGDRKNTEEFLNEFIDDFVKPRSDRVFMWQEENNLNIGTIFVKDGISEIHYVSIEVGN</sequence>
<feature type="transmembrane region" description="Helical" evidence="5">
    <location>
        <begin position="21"/>
        <end position="44"/>
    </location>
</feature>
<dbReference type="PANTHER" id="PTHR39344">
    <property type="entry name" value="UPF0182 PROTEIN SLL1060"/>
    <property type="match status" value="1"/>
</dbReference>
<organism evidence="6 7">
    <name type="scientific">Nitrosopumilus ureiphilus</name>
    <dbReference type="NCBI Taxonomy" id="1470067"/>
    <lineage>
        <taxon>Archaea</taxon>
        <taxon>Nitrososphaerota</taxon>
        <taxon>Nitrososphaeria</taxon>
        <taxon>Nitrosopumilales</taxon>
        <taxon>Nitrosopumilaceae</taxon>
        <taxon>Nitrosopumilus</taxon>
    </lineage>
</organism>
<feature type="transmembrane region" description="Helical" evidence="5">
    <location>
        <begin position="56"/>
        <end position="75"/>
    </location>
</feature>
<dbReference type="GO" id="GO:0016020">
    <property type="term" value="C:membrane"/>
    <property type="evidence" value="ECO:0007669"/>
    <property type="project" value="InterPro"/>
</dbReference>
<evidence type="ECO:0000256" key="2">
    <source>
        <dbReference type="ARBA" id="ARBA00022692"/>
    </source>
</evidence>
<keyword evidence="4 5" id="KW-0472">Membrane</keyword>
<dbReference type="EMBL" id="CP026995">
    <property type="protein sequence ID" value="QLH07824.1"/>
    <property type="molecule type" value="Genomic_DNA"/>
</dbReference>
<proteinExistence type="predicted"/>
<feature type="transmembrane region" description="Helical" evidence="5">
    <location>
        <begin position="229"/>
        <end position="249"/>
    </location>
</feature>
<evidence type="ECO:0000256" key="5">
    <source>
        <dbReference type="SAM" id="Phobius"/>
    </source>
</evidence>
<name>A0A7D5RC77_9ARCH</name>
<dbReference type="InterPro" id="IPR005372">
    <property type="entry name" value="UPF0182"/>
</dbReference>
<dbReference type="AlphaFoldDB" id="A0A7D5RC77"/>
<accession>A0A7D5RC77</accession>
<evidence type="ECO:0000256" key="3">
    <source>
        <dbReference type="ARBA" id="ARBA00022989"/>
    </source>
</evidence>
<evidence type="ECO:0000313" key="7">
    <source>
        <dbReference type="Proteomes" id="UP000509478"/>
    </source>
</evidence>
<dbReference type="GO" id="GO:0005576">
    <property type="term" value="C:extracellular region"/>
    <property type="evidence" value="ECO:0007669"/>
    <property type="project" value="TreeGrafter"/>
</dbReference>
<dbReference type="RefSeq" id="WP_179371760.1">
    <property type="nucleotide sequence ID" value="NZ_CP026995.1"/>
</dbReference>
<gene>
    <name evidence="6" type="ORF">C5F50_00330</name>
</gene>
<dbReference type="OrthoDB" id="8749at2157"/>
<keyword evidence="3 5" id="KW-1133">Transmembrane helix</keyword>
<reference evidence="6 7" key="1">
    <citation type="submission" date="2018-02" db="EMBL/GenBank/DDBJ databases">
        <title>Complete genome of Nitrosopumilus ureaphilus PS0.</title>
        <authorList>
            <person name="Qin W."/>
            <person name="Zheng Y."/>
            <person name="Stahl D.A."/>
        </authorList>
    </citation>
    <scope>NUCLEOTIDE SEQUENCE [LARGE SCALE GENOMIC DNA]</scope>
    <source>
        <strain evidence="6 7">PS0</strain>
    </source>
</reference>